<accession>A0A8J7LSE6</accession>
<feature type="domain" description="Flagellar basal body rod protein N-terminal" evidence="2">
    <location>
        <begin position="21"/>
        <end position="38"/>
    </location>
</feature>
<dbReference type="Proteomes" id="UP000619079">
    <property type="component" value="Unassembled WGS sequence"/>
</dbReference>
<evidence type="ECO:0000256" key="1">
    <source>
        <dbReference type="ARBA" id="ARBA00004117"/>
    </source>
</evidence>
<comment type="caution">
    <text evidence="3">The sequence shown here is derived from an EMBL/GenBank/DDBJ whole genome shotgun (WGS) entry which is preliminary data.</text>
</comment>
<name>A0A8J7LSE6_9RHOB</name>
<evidence type="ECO:0000313" key="4">
    <source>
        <dbReference type="Proteomes" id="UP000619079"/>
    </source>
</evidence>
<dbReference type="GO" id="GO:0009425">
    <property type="term" value="C:bacterial-type flagellum basal body"/>
    <property type="evidence" value="ECO:0007669"/>
    <property type="project" value="UniProtKB-SubCell"/>
</dbReference>
<dbReference type="NCBIfam" id="NF009270">
    <property type="entry name" value="PRK12627.1"/>
    <property type="match status" value="1"/>
</dbReference>
<gene>
    <name evidence="3" type="ORF">JF290_10240</name>
</gene>
<dbReference type="RefSeq" id="WP_199024781.1">
    <property type="nucleotide sequence ID" value="NZ_JAELVR010000006.1"/>
</dbReference>
<proteinExistence type="predicted"/>
<sequence length="127" mass="13466">MFQGLNVFNVAHAMATHAGHRQAVVSQNIANADTPGYKAQDITAFADVVQGDRTSGMRASRAGHLDGAAGAGGWQSFTTDAQTDPNGNSVSVELEILKGVETKRQHDRAIAIYKSSLNILRTSLGRT</sequence>
<reference evidence="3" key="1">
    <citation type="submission" date="2020-12" db="EMBL/GenBank/DDBJ databases">
        <title>Sedimentitalea sp. nov., isolated from sand in Incheon.</title>
        <authorList>
            <person name="Kim W."/>
        </authorList>
    </citation>
    <scope>NUCLEOTIDE SEQUENCE</scope>
    <source>
        <strain evidence="3">CAU 1593</strain>
    </source>
</reference>
<keyword evidence="4" id="KW-1185">Reference proteome</keyword>
<dbReference type="InterPro" id="IPR001444">
    <property type="entry name" value="Flag_bb_rod_N"/>
</dbReference>
<dbReference type="AlphaFoldDB" id="A0A8J7LSE6"/>
<protein>
    <submittedName>
        <fullName evidence="3">FlgB family protein</fullName>
    </submittedName>
</protein>
<dbReference type="Pfam" id="PF00460">
    <property type="entry name" value="Flg_bb_rod"/>
    <property type="match status" value="1"/>
</dbReference>
<organism evidence="3 4">
    <name type="scientific">Sedimentitalea arenosa</name>
    <dbReference type="NCBI Taxonomy" id="2798803"/>
    <lineage>
        <taxon>Bacteria</taxon>
        <taxon>Pseudomonadati</taxon>
        <taxon>Pseudomonadota</taxon>
        <taxon>Alphaproteobacteria</taxon>
        <taxon>Rhodobacterales</taxon>
        <taxon>Paracoccaceae</taxon>
        <taxon>Sedimentitalea</taxon>
    </lineage>
</organism>
<evidence type="ECO:0000259" key="2">
    <source>
        <dbReference type="Pfam" id="PF00460"/>
    </source>
</evidence>
<dbReference type="EMBL" id="JAELVR010000006">
    <property type="protein sequence ID" value="MBJ6371904.1"/>
    <property type="molecule type" value="Genomic_DNA"/>
</dbReference>
<evidence type="ECO:0000313" key="3">
    <source>
        <dbReference type="EMBL" id="MBJ6371904.1"/>
    </source>
</evidence>
<comment type="subcellular location">
    <subcellularLocation>
        <location evidence="1">Bacterial flagellum basal body</location>
    </subcellularLocation>
</comment>